<accession>A0A7S3PWM5</accession>
<feature type="region of interest" description="Disordered" evidence="1">
    <location>
        <begin position="121"/>
        <end position="217"/>
    </location>
</feature>
<feature type="compositionally biased region" description="Low complexity" evidence="1">
    <location>
        <begin position="133"/>
        <end position="157"/>
    </location>
</feature>
<gene>
    <name evidence="2" type="ORF">CDEB00056_LOCUS2819</name>
</gene>
<dbReference type="AlphaFoldDB" id="A0A7S3PWM5"/>
<name>A0A7S3PWM5_9STRA</name>
<organism evidence="2">
    <name type="scientific">Chaetoceros debilis</name>
    <dbReference type="NCBI Taxonomy" id="122233"/>
    <lineage>
        <taxon>Eukaryota</taxon>
        <taxon>Sar</taxon>
        <taxon>Stramenopiles</taxon>
        <taxon>Ochrophyta</taxon>
        <taxon>Bacillariophyta</taxon>
        <taxon>Coscinodiscophyceae</taxon>
        <taxon>Chaetocerotophycidae</taxon>
        <taxon>Chaetocerotales</taxon>
        <taxon>Chaetocerotaceae</taxon>
        <taxon>Chaetoceros</taxon>
    </lineage>
</organism>
<dbReference type="EMBL" id="HBIO01004111">
    <property type="protein sequence ID" value="CAE0457978.1"/>
    <property type="molecule type" value="Transcribed_RNA"/>
</dbReference>
<feature type="region of interest" description="Disordered" evidence="1">
    <location>
        <begin position="1"/>
        <end position="20"/>
    </location>
</feature>
<proteinExistence type="predicted"/>
<evidence type="ECO:0000313" key="2">
    <source>
        <dbReference type="EMBL" id="CAE0457978.1"/>
    </source>
</evidence>
<feature type="compositionally biased region" description="Polar residues" evidence="1">
    <location>
        <begin position="184"/>
        <end position="199"/>
    </location>
</feature>
<feature type="compositionally biased region" description="Polar residues" evidence="1">
    <location>
        <begin position="206"/>
        <end position="217"/>
    </location>
</feature>
<feature type="region of interest" description="Disordered" evidence="1">
    <location>
        <begin position="27"/>
        <end position="46"/>
    </location>
</feature>
<reference evidence="2" key="1">
    <citation type="submission" date="2021-01" db="EMBL/GenBank/DDBJ databases">
        <authorList>
            <person name="Corre E."/>
            <person name="Pelletier E."/>
            <person name="Niang G."/>
            <person name="Scheremetjew M."/>
            <person name="Finn R."/>
            <person name="Kale V."/>
            <person name="Holt S."/>
            <person name="Cochrane G."/>
            <person name="Meng A."/>
            <person name="Brown T."/>
            <person name="Cohen L."/>
        </authorList>
    </citation>
    <scope>NUCLEOTIDE SEQUENCE</scope>
    <source>
        <strain evidence="2">MM31A-1</strain>
    </source>
</reference>
<protein>
    <submittedName>
        <fullName evidence="2">Uncharacterized protein</fullName>
    </submittedName>
</protein>
<feature type="compositionally biased region" description="Low complexity" evidence="1">
    <location>
        <begin position="170"/>
        <end position="183"/>
    </location>
</feature>
<evidence type="ECO:0000256" key="1">
    <source>
        <dbReference type="SAM" id="MobiDB-lite"/>
    </source>
</evidence>
<sequence>MNQQSKVAAASSTPAGCTMSVTVSTSNSIMNSNATPKPNLKSATMASTAYKSSHGVSSGTGMAKSNSNLIASTATPINHRAANNSKPTGGLGLARFQATPIQNQQQKTAPRQFISNASATTNPYLSNQHHRQQLQQQQQQQQQHRSNPISSNSSISSAPPPPFANRTRPNNASNKSNALANISTNLSRATPLSNDNKNPNGKRPYQATNPYMNSNKK</sequence>